<sequence length="162" mass="18164">MRAALLALWTFGRIETDAQGVKKDWVSDNLQEGYGDRQPSRASISTDVKCVPHDLKSPVCFVDEIPTNQLLNLAILTVQDLESADRTVMPNPLFPNLPIPLVLVLLNSSRWAQVKAVGRHHASDIGVLFCVCLRSQHTQHWVWRTTRTLPGPEEAQDNTRTT</sequence>
<dbReference type="EMBL" id="JAHMHS010000156">
    <property type="protein sequence ID" value="KAK1711638.1"/>
    <property type="molecule type" value="Genomic_DNA"/>
</dbReference>
<comment type="caution">
    <text evidence="1">The sequence shown here is derived from an EMBL/GenBank/DDBJ whole genome shotgun (WGS) entry which is preliminary data.</text>
</comment>
<organism evidence="1 2">
    <name type="scientific">Glomerella acutata</name>
    <name type="common">Colletotrichum acutatum</name>
    <dbReference type="NCBI Taxonomy" id="27357"/>
    <lineage>
        <taxon>Eukaryota</taxon>
        <taxon>Fungi</taxon>
        <taxon>Dikarya</taxon>
        <taxon>Ascomycota</taxon>
        <taxon>Pezizomycotina</taxon>
        <taxon>Sordariomycetes</taxon>
        <taxon>Hypocreomycetidae</taxon>
        <taxon>Glomerellales</taxon>
        <taxon>Glomerellaceae</taxon>
        <taxon>Colletotrichum</taxon>
        <taxon>Colletotrichum acutatum species complex</taxon>
    </lineage>
</organism>
<gene>
    <name evidence="1" type="ORF">BDZ83DRAFT_656766</name>
</gene>
<dbReference type="AlphaFoldDB" id="A0AAD8U819"/>
<dbReference type="GeneID" id="85394799"/>
<dbReference type="Proteomes" id="UP001244207">
    <property type="component" value="Unassembled WGS sequence"/>
</dbReference>
<evidence type="ECO:0000313" key="1">
    <source>
        <dbReference type="EMBL" id="KAK1711638.1"/>
    </source>
</evidence>
<keyword evidence="2" id="KW-1185">Reference proteome</keyword>
<reference evidence="1" key="1">
    <citation type="submission" date="2021-12" db="EMBL/GenBank/DDBJ databases">
        <title>Comparative genomics, transcriptomics and evolutionary studies reveal genomic signatures of adaptation to plant cell wall in hemibiotrophic fungi.</title>
        <authorList>
            <consortium name="DOE Joint Genome Institute"/>
            <person name="Baroncelli R."/>
            <person name="Diaz J.F."/>
            <person name="Benocci T."/>
            <person name="Peng M."/>
            <person name="Battaglia E."/>
            <person name="Haridas S."/>
            <person name="Andreopoulos W."/>
            <person name="Labutti K."/>
            <person name="Pangilinan J."/>
            <person name="Floch G.L."/>
            <person name="Makela M.R."/>
            <person name="Henrissat B."/>
            <person name="Grigoriev I.V."/>
            <person name="Crouch J.A."/>
            <person name="De Vries R.P."/>
            <person name="Sukno S.A."/>
            <person name="Thon M.R."/>
        </authorList>
    </citation>
    <scope>NUCLEOTIDE SEQUENCE</scope>
    <source>
        <strain evidence="1">CBS 112980</strain>
    </source>
</reference>
<protein>
    <submittedName>
        <fullName evidence="1">Uncharacterized protein</fullName>
    </submittedName>
</protein>
<name>A0AAD8U819_GLOAC</name>
<accession>A0AAD8U819</accession>
<dbReference type="RefSeq" id="XP_060359191.1">
    <property type="nucleotide sequence ID" value="XM_060510900.1"/>
</dbReference>
<evidence type="ECO:0000313" key="2">
    <source>
        <dbReference type="Proteomes" id="UP001244207"/>
    </source>
</evidence>
<proteinExistence type="predicted"/>